<reference evidence="2 3" key="1">
    <citation type="submission" date="2018-06" db="EMBL/GenBank/DDBJ databases">
        <title>Comparative genomics reveals the genomic features of Rhizophagus irregularis, R. cerebriforme, R. diaphanum and Gigaspora rosea, and their symbiotic lifestyle signature.</title>
        <authorList>
            <person name="Morin E."/>
            <person name="San Clemente H."/>
            <person name="Chen E.C.H."/>
            <person name="De La Providencia I."/>
            <person name="Hainaut M."/>
            <person name="Kuo A."/>
            <person name="Kohler A."/>
            <person name="Murat C."/>
            <person name="Tang N."/>
            <person name="Roy S."/>
            <person name="Loubradou J."/>
            <person name="Henrissat B."/>
            <person name="Grigoriev I.V."/>
            <person name="Corradi N."/>
            <person name="Roux C."/>
            <person name="Martin F.M."/>
        </authorList>
    </citation>
    <scope>NUCLEOTIDE SEQUENCE [LARGE SCALE GENOMIC DNA]</scope>
    <source>
        <strain evidence="2 3">DAOM 194757</strain>
    </source>
</reference>
<sequence length="191" mass="22353">MAGSSPEIGQIPDRSKKSDDLTSKEFNNKASSKESNKQRKALIKELDYENSSKTSNNKQKNCQQEMVEFWQYKGHWKLKNILYSYQYPSEFAVLKDLLISISVYKLYIDLYYDDFGSVHNVYHLVVYIFKLEIYLLIKGNNLKSFHAWVCSIWSKFDEFIEPFVAEMKQLEKEKIMDIIGIESLVIASLGM</sequence>
<dbReference type="EMBL" id="QKWP01001772">
    <property type="protein sequence ID" value="RIB06712.1"/>
    <property type="molecule type" value="Genomic_DNA"/>
</dbReference>
<evidence type="ECO:0000256" key="1">
    <source>
        <dbReference type="SAM" id="MobiDB-lite"/>
    </source>
</evidence>
<comment type="caution">
    <text evidence="2">The sequence shown here is derived from an EMBL/GenBank/DDBJ whole genome shotgun (WGS) entry which is preliminary data.</text>
</comment>
<evidence type="ECO:0000313" key="2">
    <source>
        <dbReference type="EMBL" id="RIB06712.1"/>
    </source>
</evidence>
<name>A0A397U8W1_9GLOM</name>
<feature type="region of interest" description="Disordered" evidence="1">
    <location>
        <begin position="1"/>
        <end position="38"/>
    </location>
</feature>
<accession>A0A397U8W1</accession>
<dbReference type="STRING" id="44941.A0A397U8W1"/>
<dbReference type="OrthoDB" id="2446005at2759"/>
<organism evidence="2 3">
    <name type="scientific">Gigaspora rosea</name>
    <dbReference type="NCBI Taxonomy" id="44941"/>
    <lineage>
        <taxon>Eukaryota</taxon>
        <taxon>Fungi</taxon>
        <taxon>Fungi incertae sedis</taxon>
        <taxon>Mucoromycota</taxon>
        <taxon>Glomeromycotina</taxon>
        <taxon>Glomeromycetes</taxon>
        <taxon>Diversisporales</taxon>
        <taxon>Gigasporaceae</taxon>
        <taxon>Gigaspora</taxon>
    </lineage>
</organism>
<evidence type="ECO:0000313" key="3">
    <source>
        <dbReference type="Proteomes" id="UP000266673"/>
    </source>
</evidence>
<dbReference type="AlphaFoldDB" id="A0A397U8W1"/>
<proteinExistence type="predicted"/>
<protein>
    <submittedName>
        <fullName evidence="2">Uncharacterized protein</fullName>
    </submittedName>
</protein>
<feature type="compositionally biased region" description="Basic and acidic residues" evidence="1">
    <location>
        <begin position="13"/>
        <end position="38"/>
    </location>
</feature>
<keyword evidence="3" id="KW-1185">Reference proteome</keyword>
<dbReference type="Proteomes" id="UP000266673">
    <property type="component" value="Unassembled WGS sequence"/>
</dbReference>
<gene>
    <name evidence="2" type="ORF">C2G38_2216396</name>
</gene>